<evidence type="ECO:0000256" key="4">
    <source>
        <dbReference type="ARBA" id="ARBA00022827"/>
    </source>
</evidence>
<dbReference type="Proteomes" id="UP000630445">
    <property type="component" value="Unassembled WGS sequence"/>
</dbReference>
<dbReference type="InterPro" id="IPR008030">
    <property type="entry name" value="NmrA-like"/>
</dbReference>
<evidence type="ECO:0000256" key="3">
    <source>
        <dbReference type="ARBA" id="ARBA00022630"/>
    </source>
</evidence>
<evidence type="ECO:0000313" key="6">
    <source>
        <dbReference type="EMBL" id="KAF7115991.1"/>
    </source>
</evidence>
<dbReference type="SUPFAM" id="SSF51735">
    <property type="entry name" value="NAD(P)-binding Rossmann-fold domains"/>
    <property type="match status" value="1"/>
</dbReference>
<dbReference type="SUPFAM" id="SSF54373">
    <property type="entry name" value="FAD-linked reductases, C-terminal domain"/>
    <property type="match status" value="1"/>
</dbReference>
<dbReference type="InterPro" id="IPR036291">
    <property type="entry name" value="NAD(P)-bd_dom_sf"/>
</dbReference>
<dbReference type="GO" id="GO:0016614">
    <property type="term" value="F:oxidoreductase activity, acting on CH-OH group of donors"/>
    <property type="evidence" value="ECO:0007669"/>
    <property type="project" value="InterPro"/>
</dbReference>
<organism evidence="6 7">
    <name type="scientific">Aspergillus hiratsukae</name>
    <dbReference type="NCBI Taxonomy" id="1194566"/>
    <lineage>
        <taxon>Eukaryota</taxon>
        <taxon>Fungi</taxon>
        <taxon>Dikarya</taxon>
        <taxon>Ascomycota</taxon>
        <taxon>Pezizomycotina</taxon>
        <taxon>Eurotiomycetes</taxon>
        <taxon>Eurotiomycetidae</taxon>
        <taxon>Eurotiales</taxon>
        <taxon>Aspergillaceae</taxon>
        <taxon>Aspergillus</taxon>
        <taxon>Aspergillus subgen. Fumigati</taxon>
    </lineage>
</organism>
<dbReference type="InterPro" id="IPR000172">
    <property type="entry name" value="GMC_OxRdtase_N"/>
</dbReference>
<evidence type="ECO:0000256" key="1">
    <source>
        <dbReference type="ARBA" id="ARBA00001974"/>
    </source>
</evidence>
<feature type="domain" description="Glucose-methanol-choline oxidoreductase N-terminal" evidence="5">
    <location>
        <begin position="254"/>
        <end position="268"/>
    </location>
</feature>
<dbReference type="InterPro" id="IPR036188">
    <property type="entry name" value="FAD/NAD-bd_sf"/>
</dbReference>
<accession>A0A8H6P3V5</accession>
<dbReference type="PANTHER" id="PTHR11552">
    <property type="entry name" value="GLUCOSE-METHANOL-CHOLINE GMC OXIDOREDUCTASE"/>
    <property type="match status" value="1"/>
</dbReference>
<dbReference type="Gene3D" id="3.30.410.40">
    <property type="match status" value="1"/>
</dbReference>
<gene>
    <name evidence="6" type="ORF">CNMCM5793_003824</name>
</gene>
<comment type="cofactor">
    <cofactor evidence="1">
        <name>FAD</name>
        <dbReference type="ChEBI" id="CHEBI:57692"/>
    </cofactor>
</comment>
<dbReference type="Pfam" id="PF05199">
    <property type="entry name" value="GMC_oxred_C"/>
    <property type="match status" value="1"/>
</dbReference>
<dbReference type="GO" id="GO:0050660">
    <property type="term" value="F:flavin adenine dinucleotide binding"/>
    <property type="evidence" value="ECO:0007669"/>
    <property type="project" value="InterPro"/>
</dbReference>
<dbReference type="PROSITE" id="PS00624">
    <property type="entry name" value="GMC_OXRED_2"/>
    <property type="match status" value="1"/>
</dbReference>
<reference evidence="6" key="1">
    <citation type="submission" date="2020-06" db="EMBL/GenBank/DDBJ databases">
        <title>Draft genome sequences of strains closely related to Aspergillus parafelis and Aspergillus hiratsukae.</title>
        <authorList>
            <person name="Dos Santos R.A.C."/>
            <person name="Rivero-Menendez O."/>
            <person name="Steenwyk J.L."/>
            <person name="Mead M.E."/>
            <person name="Goldman G.H."/>
            <person name="Alastruey-Izquierdo A."/>
            <person name="Rokas A."/>
        </authorList>
    </citation>
    <scope>NUCLEOTIDE SEQUENCE</scope>
    <source>
        <strain evidence="6">CNM-CM5793</strain>
    </source>
</reference>
<comment type="caution">
    <text evidence="6">The sequence shown here is derived from an EMBL/GenBank/DDBJ whole genome shotgun (WGS) entry which is preliminary data.</text>
</comment>
<dbReference type="InterPro" id="IPR012132">
    <property type="entry name" value="GMC_OxRdtase"/>
</dbReference>
<evidence type="ECO:0000259" key="5">
    <source>
        <dbReference type="PROSITE" id="PS00624"/>
    </source>
</evidence>
<dbReference type="SUPFAM" id="SSF51905">
    <property type="entry name" value="FAD/NAD(P)-binding domain"/>
    <property type="match status" value="1"/>
</dbReference>
<keyword evidence="3" id="KW-0285">Flavoprotein</keyword>
<evidence type="ECO:0000313" key="7">
    <source>
        <dbReference type="Proteomes" id="UP000630445"/>
    </source>
</evidence>
<keyword evidence="7" id="KW-1185">Reference proteome</keyword>
<name>A0A8H6P3V5_9EURO</name>
<proteinExistence type="inferred from homology"/>
<dbReference type="PROSITE" id="PS51257">
    <property type="entry name" value="PROKAR_LIPOPROTEIN"/>
    <property type="match status" value="1"/>
</dbReference>
<sequence length="840" mass="90886">MHRQFTHIVVGAGSAGCLVARRVAENRAFDVLLIEAGPDIDASIPYGVQDARRVPMAGQSAIFDPRIDWNLEVDVPGGGQMIVPQAKVMGGGSSINGGTFLRHTEADAREWVALGNDGWDFESSVAVYEGLEGDPLRGTRGPHPIARASMDEAGKIQAAFVDGVTSTSRHLQRIPDLNATGAEGVGPSPVCRRGSTRVSAADTFIGPARLFPNLTILANSLVDRVLFQDCKAVTVVLANGRKIHATHEIILCAGAIFSPAILQRSGIGPTELLRQHGIAPLVELPVGLNLSDHPCIPLVARPRPGAYSDTDYSLQMQARWSSSLNPGAIDLQMVCFSYLFVQPADPSIPRQPQRSLGGTETGHVAGIGCNINKPTSLGTVEIRSRDPNQMPIVRPNYLSTRHDRTVAREVVRTAYAVLTSPAMQTVLTAPLGITSQVVADDVMLDGYIQAQYSTTYHFCGSCRMATREKGGVVDQSGRVYGVKGLRVADASVLPTVPAANTMASSMLYPSFCVSNSRDSLRSEGITMAEKLVCVIGATGNQGGSVARRFRKAGFRVRGLTRDPSSPAAQKLATDGIEVTKTDLDDLESLKHALKDANIIFSVTNYWEPFFRPDCRQNASELGISPARFAYHVEYQQGKNIADAAAATCDSLDSNGFLVSTLSHAAKSSQGKFTELYHFDSKADIFPFYVREKYPDLAAKMSCIQTGYFYTSFNILPDSYFGKLPDGSIEMRFTTAPDRIVPHLDPVGDMGTFTFAVYQMPPGKEYMAEGTTCSWADWIKTWSDITGVPASYRQITPDEMIEMTPDRDCGIEVAYMFSYSTDPGYDGGRALLTAADIRKAS</sequence>
<dbReference type="Gene3D" id="3.50.50.60">
    <property type="entry name" value="FAD/NAD(P)-binding domain"/>
    <property type="match status" value="1"/>
</dbReference>
<dbReference type="InterPro" id="IPR007867">
    <property type="entry name" value="GMC_OxRtase_C"/>
</dbReference>
<dbReference type="AlphaFoldDB" id="A0A8H6P3V5"/>
<dbReference type="Pfam" id="PF05368">
    <property type="entry name" value="NmrA"/>
    <property type="match status" value="1"/>
</dbReference>
<dbReference type="Gene3D" id="3.40.50.720">
    <property type="entry name" value="NAD(P)-binding Rossmann-like Domain"/>
    <property type="match status" value="1"/>
</dbReference>
<protein>
    <recommendedName>
        <fullName evidence="5">Glucose-methanol-choline oxidoreductase N-terminal domain-containing protein</fullName>
    </recommendedName>
</protein>
<dbReference type="Gene3D" id="3.90.25.10">
    <property type="entry name" value="UDP-galactose 4-epimerase, domain 1"/>
    <property type="match status" value="1"/>
</dbReference>
<dbReference type="PANTHER" id="PTHR11552:SF147">
    <property type="entry name" value="CHOLINE DEHYDROGENASE, MITOCHONDRIAL"/>
    <property type="match status" value="1"/>
</dbReference>
<evidence type="ECO:0000256" key="2">
    <source>
        <dbReference type="ARBA" id="ARBA00010790"/>
    </source>
</evidence>
<dbReference type="Pfam" id="PF00732">
    <property type="entry name" value="GMC_oxred_N"/>
    <property type="match status" value="1"/>
</dbReference>
<dbReference type="EMBL" id="JACBAD010002108">
    <property type="protein sequence ID" value="KAF7115991.1"/>
    <property type="molecule type" value="Genomic_DNA"/>
</dbReference>
<keyword evidence="4" id="KW-0274">FAD</keyword>
<dbReference type="OrthoDB" id="3358371at2759"/>
<comment type="similarity">
    <text evidence="2">Belongs to the GMC oxidoreductase family.</text>
</comment>